<dbReference type="Proteomes" id="UP001596915">
    <property type="component" value="Unassembled WGS sequence"/>
</dbReference>
<keyword evidence="2" id="KW-1185">Reference proteome</keyword>
<proteinExistence type="predicted"/>
<organism evidence="1 2">
    <name type="scientific">Streptomyces sanglieri</name>
    <dbReference type="NCBI Taxonomy" id="193460"/>
    <lineage>
        <taxon>Bacteria</taxon>
        <taxon>Bacillati</taxon>
        <taxon>Actinomycetota</taxon>
        <taxon>Actinomycetes</taxon>
        <taxon>Kitasatosporales</taxon>
        <taxon>Streptomycetaceae</taxon>
        <taxon>Streptomyces</taxon>
    </lineage>
</organism>
<name>A0ABW2WPI3_9ACTN</name>
<dbReference type="EMBL" id="JBHTGL010000005">
    <property type="protein sequence ID" value="MFD0621885.1"/>
    <property type="molecule type" value="Genomic_DNA"/>
</dbReference>
<evidence type="ECO:0000313" key="2">
    <source>
        <dbReference type="Proteomes" id="UP001596915"/>
    </source>
</evidence>
<accession>A0ABW2WPI3</accession>
<sequence>MTGPRVFESLDAEWALVCAGAGRAEMVLGWLREGGVLFGDERARGLAELLAELECRDRAQGRVHSDRWMRVLLERAVGEGAGAQLAARVVVQAMLPGAVRMTQRLLRAGRDFDETGQVVVACLYQVVRRYPLGRKGGVAANLLLETLHMASRELQADTETDAVPWHPVLETAAVPGEPAADDPTEAVWRTVLRRQAAEAGLIAAGEVPDGARGELVELLVWAVAAGLLDGVRARVIADDSRAGARESAERAGVSAVTWRQRRSRTVRQLRPIADQWVQAA</sequence>
<gene>
    <name evidence="1" type="ORF">ACFQ2K_02810</name>
</gene>
<protein>
    <submittedName>
        <fullName evidence="1">Uncharacterized protein</fullName>
    </submittedName>
</protein>
<evidence type="ECO:0000313" key="1">
    <source>
        <dbReference type="EMBL" id="MFD0621885.1"/>
    </source>
</evidence>
<comment type="caution">
    <text evidence="1">The sequence shown here is derived from an EMBL/GenBank/DDBJ whole genome shotgun (WGS) entry which is preliminary data.</text>
</comment>
<reference evidence="2" key="1">
    <citation type="journal article" date="2019" name="Int. J. Syst. Evol. Microbiol.">
        <title>The Global Catalogue of Microorganisms (GCM) 10K type strain sequencing project: providing services to taxonomists for standard genome sequencing and annotation.</title>
        <authorList>
            <consortium name="The Broad Institute Genomics Platform"/>
            <consortium name="The Broad Institute Genome Sequencing Center for Infectious Disease"/>
            <person name="Wu L."/>
            <person name="Ma J."/>
        </authorList>
    </citation>
    <scope>NUCLEOTIDE SEQUENCE [LARGE SCALE GENOMIC DNA]</scope>
    <source>
        <strain evidence="2">JCM 12607</strain>
    </source>
</reference>